<reference evidence="2" key="1">
    <citation type="submission" date="2016-10" db="EMBL/GenBank/DDBJ databases">
        <authorList>
            <person name="Varghese N."/>
            <person name="Submissions S."/>
        </authorList>
    </citation>
    <scope>NUCLEOTIDE SEQUENCE [LARGE SCALE GENOMIC DNA]</scope>
    <source>
        <strain evidence="2">DS-12</strain>
    </source>
</reference>
<name>A0A1I5E972_9FLAO</name>
<dbReference type="Proteomes" id="UP000199036">
    <property type="component" value="Unassembled WGS sequence"/>
</dbReference>
<dbReference type="AlphaFoldDB" id="A0A1I5E972"/>
<protein>
    <submittedName>
        <fullName evidence="1">Uncharacterized protein</fullName>
    </submittedName>
</protein>
<accession>A0A1I5E972</accession>
<organism evidence="1 2">
    <name type="scientific">Paenimyroides ummariense</name>
    <dbReference type="NCBI Taxonomy" id="913024"/>
    <lineage>
        <taxon>Bacteria</taxon>
        <taxon>Pseudomonadati</taxon>
        <taxon>Bacteroidota</taxon>
        <taxon>Flavobacteriia</taxon>
        <taxon>Flavobacteriales</taxon>
        <taxon>Flavobacteriaceae</taxon>
        <taxon>Paenimyroides</taxon>
    </lineage>
</organism>
<dbReference type="EMBL" id="FOVI01000019">
    <property type="protein sequence ID" value="SFO08089.1"/>
    <property type="molecule type" value="Genomic_DNA"/>
</dbReference>
<keyword evidence="2" id="KW-1185">Reference proteome</keyword>
<evidence type="ECO:0000313" key="1">
    <source>
        <dbReference type="EMBL" id="SFO08089.1"/>
    </source>
</evidence>
<dbReference type="OrthoDB" id="1264116at2"/>
<dbReference type="STRING" id="913024.SAMN05421741_11944"/>
<dbReference type="RefSeq" id="WP_091524927.1">
    <property type="nucleotide sequence ID" value="NZ_FOVI01000019.1"/>
</dbReference>
<gene>
    <name evidence="1" type="ORF">SAMN05421741_11944</name>
</gene>
<proteinExistence type="predicted"/>
<evidence type="ECO:0000313" key="2">
    <source>
        <dbReference type="Proteomes" id="UP000199036"/>
    </source>
</evidence>
<sequence length="177" mass="20647">MKQLIMITALLMCFVGSAQKKKPRKVIPPPPVKEVLEPPKIQELTVKDDSKKCFSFKMEEKKDSLVYVNETLLEYGWNSDLARMVITTYDYDPIKKKEAKEAGYDLVQTETMQFIDGVFKIEKRTFTFTPDKLDRFKAQLFKITYKPKAKEIEFLIDENNNKLQPGECLQPMVMMSM</sequence>